<keyword evidence="15" id="KW-1185">Reference proteome</keyword>
<feature type="compositionally biased region" description="Polar residues" evidence="11">
    <location>
        <begin position="73"/>
        <end position="85"/>
    </location>
</feature>
<reference evidence="14" key="2">
    <citation type="submission" date="2013-07" db="EMBL/GenBank/DDBJ databases">
        <authorList>
            <consortium name="The Broad Institute Genome Sequencing Platform"/>
            <person name="Cuomo C."/>
            <person name="Litvintseva A."/>
            <person name="Chen Y."/>
            <person name="Heitman J."/>
            <person name="Sun S."/>
            <person name="Springer D."/>
            <person name="Dromer F."/>
            <person name="Young S.K."/>
            <person name="Zeng Q."/>
            <person name="Gargeya S."/>
            <person name="Fitzgerald M."/>
            <person name="Abouelleil A."/>
            <person name="Alvarado L."/>
            <person name="Berlin A.M."/>
            <person name="Chapman S.B."/>
            <person name="Dewar J."/>
            <person name="Goldberg J."/>
            <person name="Griggs A."/>
            <person name="Gujja S."/>
            <person name="Hansen M."/>
            <person name="Howarth C."/>
            <person name="Imamovic A."/>
            <person name="Larimer J."/>
            <person name="McCowan C."/>
            <person name="Murphy C."/>
            <person name="Pearson M."/>
            <person name="Priest M."/>
            <person name="Roberts A."/>
            <person name="Saif S."/>
            <person name="Shea T."/>
            <person name="Sykes S."/>
            <person name="Wortman J."/>
            <person name="Nusbaum C."/>
            <person name="Birren B."/>
        </authorList>
    </citation>
    <scope>NUCLEOTIDE SEQUENCE</scope>
    <source>
        <strain evidence="14">CBS 10117</strain>
    </source>
</reference>
<dbReference type="InterPro" id="IPR022656">
    <property type="entry name" value="XPA_C"/>
</dbReference>
<reference evidence="14" key="3">
    <citation type="submission" date="2024-02" db="EMBL/GenBank/DDBJ databases">
        <title>Comparative genomics of Cryptococcus and Kwoniella reveals pathogenesis evolution and contrasting modes of karyotype evolution via chromosome fusion or intercentromeric recombination.</title>
        <authorList>
            <person name="Coelho M.A."/>
            <person name="David-Palma M."/>
            <person name="Shea T."/>
            <person name="Bowers K."/>
            <person name="McGinley-Smith S."/>
            <person name="Mohammad A.W."/>
            <person name="Gnirke A."/>
            <person name="Yurkov A.M."/>
            <person name="Nowrousian M."/>
            <person name="Sun S."/>
            <person name="Cuomo C.A."/>
            <person name="Heitman J."/>
        </authorList>
    </citation>
    <scope>NUCLEOTIDE SEQUENCE</scope>
    <source>
        <strain evidence="14">CBS 10117</strain>
    </source>
</reference>
<dbReference type="EMBL" id="CP144536">
    <property type="protein sequence ID" value="WWC63612.1"/>
    <property type="molecule type" value="Genomic_DNA"/>
</dbReference>
<sequence length="335" mass="38330">MSAPAPPTAAPSLTPSQARLAALNRLKAKNKLAQSTNTNAQASSSSSASRNGNGKGNGTQNGHPYVHKAGAVPSTSRNMVQAQQQSKEENQAPLRRDPGLGKYFEYDLSKLHNSRGGFLTEEDKEGDRIKSVIELAREKAREKQMIREGEEPSIRIDQSPRCAECNTLEINNQFLKVFDVKVCKTCEKKFPEKYSLLTKTECKEDYLLTDPELKDEDLLPHLLRPNPHASTYSNMMLFLRIQVEKVAWDKWGGEEGLDKEWARREEFKKRKREEKFEHGLRDLRKRTRNNLYQRKQEAEHIHAFEDVDEMIDDQGDRRVLQRCFGCGSEQEIEVL</sequence>
<dbReference type="SUPFAM" id="SSF46955">
    <property type="entry name" value="Putative DNA-binding domain"/>
    <property type="match status" value="1"/>
</dbReference>
<feature type="domain" description="XPA C-terminal" evidence="12">
    <location>
        <begin position="193"/>
        <end position="243"/>
    </location>
</feature>
<evidence type="ECO:0000256" key="6">
    <source>
        <dbReference type="ARBA" id="ARBA00022833"/>
    </source>
</evidence>
<evidence type="ECO:0000256" key="10">
    <source>
        <dbReference type="ARBA" id="ARBA00072989"/>
    </source>
</evidence>
<evidence type="ECO:0000256" key="2">
    <source>
        <dbReference type="ARBA" id="ARBA00005548"/>
    </source>
</evidence>
<feature type="compositionally biased region" description="Low complexity" evidence="11">
    <location>
        <begin position="10"/>
        <end position="52"/>
    </location>
</feature>
<evidence type="ECO:0000256" key="11">
    <source>
        <dbReference type="SAM" id="MobiDB-lite"/>
    </source>
</evidence>
<dbReference type="GO" id="GO:0008270">
    <property type="term" value="F:zinc ion binding"/>
    <property type="evidence" value="ECO:0007669"/>
    <property type="project" value="UniProtKB-KW"/>
</dbReference>
<keyword evidence="9" id="KW-0539">Nucleus</keyword>
<dbReference type="GO" id="GO:1901255">
    <property type="term" value="P:nucleotide-excision repair involved in interstrand cross-link repair"/>
    <property type="evidence" value="ECO:0007669"/>
    <property type="project" value="TreeGrafter"/>
</dbReference>
<dbReference type="NCBIfam" id="TIGR00598">
    <property type="entry name" value="rad14"/>
    <property type="match status" value="1"/>
</dbReference>
<dbReference type="STRING" id="1296121.A0A1A6A1L4"/>
<evidence type="ECO:0000313" key="14">
    <source>
        <dbReference type="EMBL" id="WWC63612.1"/>
    </source>
</evidence>
<proteinExistence type="inferred from homology"/>
<keyword evidence="5" id="KW-0863">Zinc-finger</keyword>
<dbReference type="KEGG" id="kdj:28969935"/>
<feature type="region of interest" description="Disordered" evidence="11">
    <location>
        <begin position="1"/>
        <end position="99"/>
    </location>
</feature>
<name>A0A1A6A1L4_9TREE</name>
<keyword evidence="3" id="KW-0479">Metal-binding</keyword>
<dbReference type="InterPro" id="IPR000465">
    <property type="entry name" value="XPA/RAD14"/>
</dbReference>
<comment type="subcellular location">
    <subcellularLocation>
        <location evidence="1">Nucleus</location>
    </subcellularLocation>
</comment>
<dbReference type="VEuPathDB" id="FungiDB:I303_06236"/>
<keyword evidence="8" id="KW-0234">DNA repair</keyword>
<evidence type="ECO:0000256" key="9">
    <source>
        <dbReference type="ARBA" id="ARBA00023242"/>
    </source>
</evidence>
<dbReference type="GO" id="GO:0000110">
    <property type="term" value="C:nucleotide-excision repair factor 1 complex"/>
    <property type="evidence" value="ECO:0007669"/>
    <property type="project" value="TreeGrafter"/>
</dbReference>
<dbReference type="Pfam" id="PF05181">
    <property type="entry name" value="XPA_C"/>
    <property type="match status" value="1"/>
</dbReference>
<dbReference type="Proteomes" id="UP000078595">
    <property type="component" value="Chromosome 7"/>
</dbReference>
<dbReference type="GeneID" id="28969935"/>
<comment type="similarity">
    <text evidence="2">Belongs to the XPA family.</text>
</comment>
<organism evidence="13">
    <name type="scientific">Kwoniella dejecticola CBS 10117</name>
    <dbReference type="NCBI Taxonomy" id="1296121"/>
    <lineage>
        <taxon>Eukaryota</taxon>
        <taxon>Fungi</taxon>
        <taxon>Dikarya</taxon>
        <taxon>Basidiomycota</taxon>
        <taxon>Agaricomycotina</taxon>
        <taxon>Tremellomycetes</taxon>
        <taxon>Tremellales</taxon>
        <taxon>Cryptococcaceae</taxon>
        <taxon>Kwoniella</taxon>
    </lineage>
</organism>
<evidence type="ECO:0000256" key="7">
    <source>
        <dbReference type="ARBA" id="ARBA00023125"/>
    </source>
</evidence>
<reference evidence="13" key="1">
    <citation type="submission" date="2013-07" db="EMBL/GenBank/DDBJ databases">
        <title>The Genome Sequence of Cryptococcus dejecticola CBS10117.</title>
        <authorList>
            <consortium name="The Broad Institute Genome Sequencing Platform"/>
            <person name="Cuomo C."/>
            <person name="Litvintseva A."/>
            <person name="Chen Y."/>
            <person name="Heitman J."/>
            <person name="Sun S."/>
            <person name="Springer D."/>
            <person name="Dromer F."/>
            <person name="Young S.K."/>
            <person name="Zeng Q."/>
            <person name="Gargeya S."/>
            <person name="Fitzgerald M."/>
            <person name="Abouelleil A."/>
            <person name="Alvarado L."/>
            <person name="Berlin A.M."/>
            <person name="Chapman S.B."/>
            <person name="Dewar J."/>
            <person name="Goldberg J."/>
            <person name="Griggs A."/>
            <person name="Gujja S."/>
            <person name="Hansen M."/>
            <person name="Howarth C."/>
            <person name="Imamovic A."/>
            <person name="Larimer J."/>
            <person name="McCowan C."/>
            <person name="Murphy C."/>
            <person name="Pearson M."/>
            <person name="Priest M."/>
            <person name="Roberts A."/>
            <person name="Saif S."/>
            <person name="Shea T."/>
            <person name="Sykes S."/>
            <person name="Wortman J."/>
            <person name="Nusbaum C."/>
            <person name="Birren B."/>
        </authorList>
    </citation>
    <scope>NUCLEOTIDE SEQUENCE [LARGE SCALE GENOMIC DNA]</scope>
    <source>
        <strain evidence="13">CBS 10117</strain>
    </source>
</reference>
<dbReference type="Gene3D" id="3.90.530.10">
    <property type="entry name" value="XPA C-terminal domain"/>
    <property type="match status" value="1"/>
</dbReference>
<dbReference type="OrthoDB" id="68328at2759"/>
<dbReference type="PANTHER" id="PTHR10142:SF0">
    <property type="entry name" value="DNA REPAIR PROTEIN COMPLEMENTING XP-A CELLS"/>
    <property type="match status" value="1"/>
</dbReference>
<dbReference type="AlphaFoldDB" id="A0A1A6A1L4"/>
<accession>A0A1A6A1L4</accession>
<evidence type="ECO:0000256" key="3">
    <source>
        <dbReference type="ARBA" id="ARBA00022723"/>
    </source>
</evidence>
<evidence type="ECO:0000256" key="5">
    <source>
        <dbReference type="ARBA" id="ARBA00022771"/>
    </source>
</evidence>
<dbReference type="GO" id="GO:0000715">
    <property type="term" value="P:nucleotide-excision repair, DNA damage recognition"/>
    <property type="evidence" value="ECO:0007669"/>
    <property type="project" value="TreeGrafter"/>
</dbReference>
<dbReference type="GO" id="GO:0003684">
    <property type="term" value="F:damaged DNA binding"/>
    <property type="evidence" value="ECO:0007669"/>
    <property type="project" value="InterPro"/>
</dbReference>
<keyword evidence="4" id="KW-0227">DNA damage</keyword>
<evidence type="ECO:0000256" key="8">
    <source>
        <dbReference type="ARBA" id="ARBA00023204"/>
    </source>
</evidence>
<dbReference type="InterPro" id="IPR022658">
    <property type="entry name" value="XPA_CS"/>
</dbReference>
<gene>
    <name evidence="13" type="ORF">I303_06236</name>
    <name evidence="14" type="ORF">I303_106217</name>
</gene>
<dbReference type="EMBL" id="KI894033">
    <property type="protein sequence ID" value="OBR83949.1"/>
    <property type="molecule type" value="Genomic_DNA"/>
</dbReference>
<dbReference type="RefSeq" id="XP_018261791.1">
    <property type="nucleotide sequence ID" value="XM_018409518.1"/>
</dbReference>
<evidence type="ECO:0000256" key="1">
    <source>
        <dbReference type="ARBA" id="ARBA00004123"/>
    </source>
</evidence>
<dbReference type="PANTHER" id="PTHR10142">
    <property type="entry name" value="DNA REPAIR PROTEIN COMPLEMENTING XP-A CELLS"/>
    <property type="match status" value="1"/>
</dbReference>
<dbReference type="InterPro" id="IPR037129">
    <property type="entry name" value="XPA_sf"/>
</dbReference>
<evidence type="ECO:0000313" key="15">
    <source>
        <dbReference type="Proteomes" id="UP000078595"/>
    </source>
</evidence>
<keyword evidence="7" id="KW-0238">DNA-binding</keyword>
<dbReference type="GO" id="GO:0070914">
    <property type="term" value="P:UV-damage excision repair"/>
    <property type="evidence" value="ECO:0007669"/>
    <property type="project" value="TreeGrafter"/>
</dbReference>
<evidence type="ECO:0000256" key="4">
    <source>
        <dbReference type="ARBA" id="ARBA00022763"/>
    </source>
</evidence>
<feature type="compositionally biased region" description="Basic and acidic residues" evidence="11">
    <location>
        <begin position="86"/>
        <end position="99"/>
    </location>
</feature>
<keyword evidence="6" id="KW-0862">Zinc</keyword>
<dbReference type="PROSITE" id="PS00753">
    <property type="entry name" value="XPA_2"/>
    <property type="match status" value="1"/>
</dbReference>
<evidence type="ECO:0000313" key="13">
    <source>
        <dbReference type="EMBL" id="OBR83949.1"/>
    </source>
</evidence>
<protein>
    <recommendedName>
        <fullName evidence="10">DNA repair protein RAD14</fullName>
    </recommendedName>
</protein>
<dbReference type="InterPro" id="IPR009061">
    <property type="entry name" value="DNA-bd_dom_put_sf"/>
</dbReference>
<dbReference type="GO" id="GO:0006284">
    <property type="term" value="P:base-excision repair"/>
    <property type="evidence" value="ECO:0007669"/>
    <property type="project" value="TreeGrafter"/>
</dbReference>
<dbReference type="FunFam" id="3.90.530.10:FF:000003">
    <property type="entry name" value="Dna repair rad14 protein"/>
    <property type="match status" value="1"/>
</dbReference>
<evidence type="ECO:0000259" key="12">
    <source>
        <dbReference type="Pfam" id="PF05181"/>
    </source>
</evidence>
<dbReference type="CDD" id="cd21077">
    <property type="entry name" value="DBD_Rad14"/>
    <property type="match status" value="1"/>
</dbReference>